<keyword evidence="9" id="KW-0010">Activator</keyword>
<evidence type="ECO:0000256" key="11">
    <source>
        <dbReference type="ARBA" id="ARBA00023242"/>
    </source>
</evidence>
<keyword evidence="4" id="KW-0678">Repressor</keyword>
<evidence type="ECO:0000256" key="13">
    <source>
        <dbReference type="ARBA" id="ARBA00079864"/>
    </source>
</evidence>
<comment type="subcellular location">
    <subcellularLocation>
        <location evidence="1">Nucleus</location>
    </subcellularLocation>
</comment>
<dbReference type="Gene3D" id="3.30.40.210">
    <property type="match status" value="1"/>
</dbReference>
<evidence type="ECO:0000313" key="15">
    <source>
        <dbReference type="Proteomes" id="UP000887561"/>
    </source>
</evidence>
<evidence type="ECO:0000256" key="12">
    <source>
        <dbReference type="ARBA" id="ARBA00070621"/>
    </source>
</evidence>
<comment type="similarity">
    <text evidence="2">Belongs to the SPT4 family.</text>
</comment>
<accession>A0A915ME26</accession>
<dbReference type="Proteomes" id="UP000887561">
    <property type="component" value="Unplaced"/>
</dbReference>
<dbReference type="Pfam" id="PF06093">
    <property type="entry name" value="Spt4"/>
    <property type="match status" value="1"/>
</dbReference>
<dbReference type="GO" id="GO:0006355">
    <property type="term" value="P:regulation of DNA-templated transcription"/>
    <property type="evidence" value="ECO:0007669"/>
    <property type="project" value="InterPro"/>
</dbReference>
<keyword evidence="5" id="KW-0479">Metal-binding</keyword>
<keyword evidence="6" id="KW-0863">Zinc-finger</keyword>
<dbReference type="SUPFAM" id="SSF63393">
    <property type="entry name" value="RNA polymerase subunits"/>
    <property type="match status" value="1"/>
</dbReference>
<dbReference type="PANTHER" id="PTHR12882">
    <property type="entry name" value="SUPPRESSOR OF TY 4"/>
    <property type="match status" value="1"/>
</dbReference>
<evidence type="ECO:0000313" key="16">
    <source>
        <dbReference type="WBParaSite" id="scaffold3716_cov236.g7005"/>
    </source>
</evidence>
<evidence type="ECO:0000256" key="4">
    <source>
        <dbReference type="ARBA" id="ARBA00022491"/>
    </source>
</evidence>
<evidence type="ECO:0000256" key="3">
    <source>
        <dbReference type="ARBA" id="ARBA00020182"/>
    </source>
</evidence>
<dbReference type="WBParaSite" id="scaffold3716_cov236.g7005">
    <property type="protein sequence ID" value="scaffold3716_cov236.g7005"/>
    <property type="gene ID" value="scaffold3716_cov236.g7005"/>
</dbReference>
<dbReference type="GO" id="GO:0032044">
    <property type="term" value="C:DSIF complex"/>
    <property type="evidence" value="ECO:0007669"/>
    <property type="project" value="TreeGrafter"/>
</dbReference>
<keyword evidence="8" id="KW-0805">Transcription regulation</keyword>
<evidence type="ECO:0000256" key="2">
    <source>
        <dbReference type="ARBA" id="ARBA00010464"/>
    </source>
</evidence>
<dbReference type="InterPro" id="IPR022800">
    <property type="entry name" value="Spt4/RpoE2_Znf"/>
</dbReference>
<dbReference type="PANTHER" id="PTHR12882:SF1">
    <property type="entry name" value="TRANSCRIPTION ELONGATION FACTOR SPT4"/>
    <property type="match status" value="1"/>
</dbReference>
<protein>
    <recommendedName>
        <fullName evidence="3">Transcription elongation factor SPT4</fullName>
    </recommendedName>
    <alternativeName>
        <fullName evidence="13">DRB sensitivity-inducing factor small subunit</fullName>
    </alternativeName>
    <alternativeName>
        <fullName evidence="12">Transcription elongation factor spt4</fullName>
    </alternativeName>
</protein>
<dbReference type="CDD" id="cd07973">
    <property type="entry name" value="Spt4"/>
    <property type="match status" value="1"/>
</dbReference>
<dbReference type="GO" id="GO:0140673">
    <property type="term" value="P:transcription elongation-coupled chromatin remodeling"/>
    <property type="evidence" value="ECO:0007669"/>
    <property type="project" value="InterPro"/>
</dbReference>
<reference evidence="16" key="1">
    <citation type="submission" date="2022-11" db="UniProtKB">
        <authorList>
            <consortium name="WormBaseParasite"/>
        </authorList>
    </citation>
    <scope>IDENTIFICATION</scope>
</reference>
<evidence type="ECO:0000256" key="1">
    <source>
        <dbReference type="ARBA" id="ARBA00004123"/>
    </source>
</evidence>
<keyword evidence="10" id="KW-0804">Transcription</keyword>
<evidence type="ECO:0000256" key="6">
    <source>
        <dbReference type="ARBA" id="ARBA00022771"/>
    </source>
</evidence>
<dbReference type="GO" id="GO:0000993">
    <property type="term" value="F:RNA polymerase II complex binding"/>
    <property type="evidence" value="ECO:0007669"/>
    <property type="project" value="TreeGrafter"/>
</dbReference>
<dbReference type="GO" id="GO:0008270">
    <property type="term" value="F:zinc ion binding"/>
    <property type="evidence" value="ECO:0007669"/>
    <property type="project" value="UniProtKB-KW"/>
</dbReference>
<name>A0A915ME26_MELJA</name>
<dbReference type="InterPro" id="IPR029040">
    <property type="entry name" value="RPABC4/Spt4"/>
</dbReference>
<organism evidence="15 16">
    <name type="scientific">Meloidogyne javanica</name>
    <name type="common">Root-knot nematode worm</name>
    <dbReference type="NCBI Taxonomy" id="6303"/>
    <lineage>
        <taxon>Eukaryota</taxon>
        <taxon>Metazoa</taxon>
        <taxon>Ecdysozoa</taxon>
        <taxon>Nematoda</taxon>
        <taxon>Chromadorea</taxon>
        <taxon>Rhabditida</taxon>
        <taxon>Tylenchina</taxon>
        <taxon>Tylenchomorpha</taxon>
        <taxon>Tylenchoidea</taxon>
        <taxon>Meloidogynidae</taxon>
        <taxon>Meloidogyninae</taxon>
        <taxon>Meloidogyne</taxon>
        <taxon>Meloidogyne incognita group</taxon>
    </lineage>
</organism>
<evidence type="ECO:0000259" key="14">
    <source>
        <dbReference type="SMART" id="SM01389"/>
    </source>
</evidence>
<dbReference type="FunFam" id="3.30.40.210:FF:000001">
    <property type="entry name" value="Transcription elongation factor SPT4"/>
    <property type="match status" value="1"/>
</dbReference>
<evidence type="ECO:0000256" key="10">
    <source>
        <dbReference type="ARBA" id="ARBA00023163"/>
    </source>
</evidence>
<evidence type="ECO:0000256" key="8">
    <source>
        <dbReference type="ARBA" id="ARBA00023015"/>
    </source>
</evidence>
<evidence type="ECO:0000256" key="5">
    <source>
        <dbReference type="ARBA" id="ARBA00022723"/>
    </source>
</evidence>
<dbReference type="InterPro" id="IPR009287">
    <property type="entry name" value="Spt4"/>
</dbReference>
<evidence type="ECO:0000256" key="9">
    <source>
        <dbReference type="ARBA" id="ARBA00023159"/>
    </source>
</evidence>
<dbReference type="InterPro" id="IPR036188">
    <property type="entry name" value="FAD/NAD-bd_sf"/>
</dbReference>
<proteinExistence type="inferred from homology"/>
<keyword evidence="15" id="KW-1185">Reference proteome</keyword>
<dbReference type="InterPro" id="IPR038510">
    <property type="entry name" value="Spt4_sf"/>
</dbReference>
<evidence type="ECO:0000256" key="7">
    <source>
        <dbReference type="ARBA" id="ARBA00022833"/>
    </source>
</evidence>
<dbReference type="SMART" id="SM01389">
    <property type="entry name" value="Spt4"/>
    <property type="match status" value="1"/>
</dbReference>
<keyword evidence="7" id="KW-0862">Zinc</keyword>
<dbReference type="Gene3D" id="3.50.50.60">
    <property type="entry name" value="FAD/NAD(P)-binding domain"/>
    <property type="match status" value="1"/>
</dbReference>
<dbReference type="AlphaFoldDB" id="A0A915ME26"/>
<keyword evidence="11" id="KW-0539">Nucleus</keyword>
<sequence>ISFTIKELRELLNLEGVNSHCLIDSNLKEKLEQELNLMERPRRRIVELMLNFAEEKRLSPNQKSLKLLFNSRPTKIELNQKNDSINSLYIQNNLDNLIEKIECSLLIVAIGFENILLNGLPKNENGQLKMIDWCRVPNENSLHLFKEIMSIETVPTDLRNLRACLVCSLVKTLHQFEMDGCDNCDRFLGIKGDIEKCVECTSANFDGMIAVCDHNDSWVSKWQKINKKCPGVYAISVSGTLPKIVVQELKQLGIKYKTGQRDKSIK</sequence>
<feature type="domain" description="Spt4/RpoE2 zinc finger" evidence="14">
    <location>
        <begin position="161"/>
        <end position="238"/>
    </location>
</feature>